<organism evidence="2 3">
    <name type="scientific">Emiliania huxleyi (strain CCMP1516)</name>
    <dbReference type="NCBI Taxonomy" id="280463"/>
    <lineage>
        <taxon>Eukaryota</taxon>
        <taxon>Haptista</taxon>
        <taxon>Haptophyta</taxon>
        <taxon>Prymnesiophyceae</taxon>
        <taxon>Isochrysidales</taxon>
        <taxon>Noelaerhabdaceae</taxon>
        <taxon>Emiliania</taxon>
    </lineage>
</organism>
<dbReference type="GeneID" id="17276308"/>
<proteinExistence type="predicted"/>
<sequence length="853" mass="93297">MTLPTPCDFSARMQERSPPQESEGQCDRGVQPELLLPTSEAGALLRRHNGTTISFLGDSLVRQLFHMLVCLLSVQPGLVIDAEPRYRYWRCPHWDCVNQYKRVTLRDPKMGLALTMLNKWVMEATDISYQALRYLQASTVAPHEAELIGEANVVVFGVGAFLPLDANAVRTKIRGGVVLWLEYFAGHFDTPSGEFSNVDQNVGRGPPLAGAGSLGAGANSSYPCVKLGPAGAEFAHGNPRRTAGNAVAAEAGWPVLATFDDSVSQWAAHPGIKAVRKGGWGNPRQTIVADCRHWCLPSEPLAARVRTLLQLLARTKASQGWRAIHEPLSPRSNGTDIATPSSLAERLSSLSHAQLLELAQKVAAAGGTAVASEPAASRLACEFFSWHSSLHRLCAERGLETVRDRVIKDVATLCQPAVPPPAKMAEASPSPPVSAVPSASEVPPLLHRVWVGEACPPVQDLVSLLAAVLMLRPREMNYHVTSLAWLAQGWEAAWRARPGCGPFAFGYRQCLAALGVRIRPTNMSRGGSSFADAVARLGGGFSRDTLDAKLRRGEIKLQHVSDLLRLHALQSEGGVYLDSDVFVLRPYFAAHRRSDFTIGVDAREDIVSVEHLPRLNNGAMMARPNSAFGRAWWEALGRSILPLELQRQHPGLATIGTSMRAYPFPWEAIADREAWLRARANRSCRGYPWARLVEQLARGYKVGGREVALESVHVTAWSNPRFKRSVQQLPTMRAVLDNAERAAGTAPNGAVPEAMPECLRVARSWLSHIEERDEATRRRNMPITLASALADEAESSLSFTRFDGSLKTVRRVQQQCNVRNPNPKRRDGLQCLWPIGSPCLGTYSCDAAPHKDC</sequence>
<dbReference type="Gene3D" id="3.90.550.20">
    <property type="match status" value="1"/>
</dbReference>
<dbReference type="PANTHER" id="PTHR46830">
    <property type="entry name" value="TRANSFERASE, PUTATIVE-RELATED"/>
    <property type="match status" value="1"/>
</dbReference>
<dbReference type="InterPro" id="IPR007577">
    <property type="entry name" value="GlycoTrfase_DXD_sugar-bd_CS"/>
</dbReference>
<evidence type="ECO:0000256" key="1">
    <source>
        <dbReference type="SAM" id="MobiDB-lite"/>
    </source>
</evidence>
<dbReference type="PANTHER" id="PTHR46830:SF1">
    <property type="entry name" value="ALPHA-1,4-N-ACETYLGLUCOSAMINYLTRANSFERASE"/>
    <property type="match status" value="1"/>
</dbReference>
<dbReference type="PaxDb" id="2903-EOD31035"/>
<evidence type="ECO:0000313" key="2">
    <source>
        <dbReference type="EnsemblProtists" id="EOD31035"/>
    </source>
</evidence>
<dbReference type="EnsemblProtists" id="EOD31035">
    <property type="protein sequence ID" value="EOD31035"/>
    <property type="gene ID" value="EMIHUDRAFT_203112"/>
</dbReference>
<reference evidence="2" key="2">
    <citation type="submission" date="2024-10" db="UniProtKB">
        <authorList>
            <consortium name="EnsemblProtists"/>
        </authorList>
    </citation>
    <scope>IDENTIFICATION</scope>
</reference>
<keyword evidence="3" id="KW-1185">Reference proteome</keyword>
<evidence type="ECO:0008006" key="4">
    <source>
        <dbReference type="Google" id="ProtNLM"/>
    </source>
</evidence>
<accession>A0A0D3K5K0</accession>
<feature type="region of interest" description="Disordered" evidence="1">
    <location>
        <begin position="1"/>
        <end position="27"/>
    </location>
</feature>
<reference evidence="3" key="1">
    <citation type="journal article" date="2013" name="Nature">
        <title>Pan genome of the phytoplankton Emiliania underpins its global distribution.</title>
        <authorList>
            <person name="Read B.A."/>
            <person name="Kegel J."/>
            <person name="Klute M.J."/>
            <person name="Kuo A."/>
            <person name="Lefebvre S.C."/>
            <person name="Maumus F."/>
            <person name="Mayer C."/>
            <person name="Miller J."/>
            <person name="Monier A."/>
            <person name="Salamov A."/>
            <person name="Young J."/>
            <person name="Aguilar M."/>
            <person name="Claverie J.M."/>
            <person name="Frickenhaus S."/>
            <person name="Gonzalez K."/>
            <person name="Herman E.K."/>
            <person name="Lin Y.C."/>
            <person name="Napier J."/>
            <person name="Ogata H."/>
            <person name="Sarno A.F."/>
            <person name="Shmutz J."/>
            <person name="Schroeder D."/>
            <person name="de Vargas C."/>
            <person name="Verret F."/>
            <person name="von Dassow P."/>
            <person name="Valentin K."/>
            <person name="Van de Peer Y."/>
            <person name="Wheeler G."/>
            <person name="Dacks J.B."/>
            <person name="Delwiche C.F."/>
            <person name="Dyhrman S.T."/>
            <person name="Glockner G."/>
            <person name="John U."/>
            <person name="Richards T."/>
            <person name="Worden A.Z."/>
            <person name="Zhang X."/>
            <person name="Grigoriev I.V."/>
            <person name="Allen A.E."/>
            <person name="Bidle K."/>
            <person name="Borodovsky M."/>
            <person name="Bowler C."/>
            <person name="Brownlee C."/>
            <person name="Cock J.M."/>
            <person name="Elias M."/>
            <person name="Gladyshev V.N."/>
            <person name="Groth M."/>
            <person name="Guda C."/>
            <person name="Hadaegh A."/>
            <person name="Iglesias-Rodriguez M.D."/>
            <person name="Jenkins J."/>
            <person name="Jones B.M."/>
            <person name="Lawson T."/>
            <person name="Leese F."/>
            <person name="Lindquist E."/>
            <person name="Lobanov A."/>
            <person name="Lomsadze A."/>
            <person name="Malik S.B."/>
            <person name="Marsh M.E."/>
            <person name="Mackinder L."/>
            <person name="Mock T."/>
            <person name="Mueller-Roeber B."/>
            <person name="Pagarete A."/>
            <person name="Parker M."/>
            <person name="Probert I."/>
            <person name="Quesneville H."/>
            <person name="Raines C."/>
            <person name="Rensing S.A."/>
            <person name="Riano-Pachon D.M."/>
            <person name="Richier S."/>
            <person name="Rokitta S."/>
            <person name="Shiraiwa Y."/>
            <person name="Soanes D.M."/>
            <person name="van der Giezen M."/>
            <person name="Wahlund T.M."/>
            <person name="Williams B."/>
            <person name="Wilson W."/>
            <person name="Wolfe G."/>
            <person name="Wurch L.L."/>
        </authorList>
    </citation>
    <scope>NUCLEOTIDE SEQUENCE</scope>
</reference>
<dbReference type="InterPro" id="IPR029044">
    <property type="entry name" value="Nucleotide-diphossugar_trans"/>
</dbReference>
<dbReference type="SUPFAM" id="SSF53448">
    <property type="entry name" value="Nucleotide-diphospho-sugar transferases"/>
    <property type="match status" value="1"/>
</dbReference>
<dbReference type="AlphaFoldDB" id="A0A0D3K5K0"/>
<protein>
    <recommendedName>
        <fullName evidence="4">Nucleotide-diphospho-sugar transferase domain-containing protein</fullName>
    </recommendedName>
</protein>
<name>A0A0D3K5K0_EMIH1</name>
<dbReference type="KEGG" id="ehx:EMIHUDRAFT_203112"/>
<dbReference type="Proteomes" id="UP000013827">
    <property type="component" value="Unassembled WGS sequence"/>
</dbReference>
<dbReference type="Pfam" id="PF04488">
    <property type="entry name" value="Gly_transf_sug"/>
    <property type="match status" value="1"/>
</dbReference>
<dbReference type="RefSeq" id="XP_005783464.1">
    <property type="nucleotide sequence ID" value="XM_005783407.1"/>
</dbReference>
<dbReference type="HOGENOM" id="CLU_334770_0_0_1"/>
<evidence type="ECO:0000313" key="3">
    <source>
        <dbReference type="Proteomes" id="UP000013827"/>
    </source>
</evidence>